<evidence type="ECO:0000313" key="14">
    <source>
        <dbReference type="Proteomes" id="UP000250579"/>
    </source>
</evidence>
<dbReference type="GO" id="GO:0005886">
    <property type="term" value="C:plasma membrane"/>
    <property type="evidence" value="ECO:0007669"/>
    <property type="project" value="UniProtKB-SubCell"/>
</dbReference>
<dbReference type="SUPFAM" id="SSF58104">
    <property type="entry name" value="Methyl-accepting chemotaxis protein (MCP) signaling domain"/>
    <property type="match status" value="1"/>
</dbReference>
<dbReference type="Pfam" id="PF00015">
    <property type="entry name" value="MCPsignal"/>
    <property type="match status" value="1"/>
</dbReference>
<dbReference type="GO" id="GO:0006935">
    <property type="term" value="P:chemotaxis"/>
    <property type="evidence" value="ECO:0007669"/>
    <property type="project" value="UniProtKB-ARBA"/>
</dbReference>
<proteinExistence type="inferred from homology"/>
<keyword evidence="2" id="KW-1003">Cell membrane</keyword>
<protein>
    <submittedName>
        <fullName evidence="13">Chemotaxis protein</fullName>
    </submittedName>
</protein>
<gene>
    <name evidence="13" type="ORF">CE139_24400</name>
</gene>
<comment type="similarity">
    <text evidence="8">Belongs to the methyl-accepting chemotaxis (MCP) protein family.</text>
</comment>
<dbReference type="EMBL" id="CP022198">
    <property type="protein sequence ID" value="AXA68806.1"/>
    <property type="molecule type" value="Genomic_DNA"/>
</dbReference>
<dbReference type="Proteomes" id="UP000250579">
    <property type="component" value="Chromosome"/>
</dbReference>
<organism evidence="13 14">
    <name type="scientific">Pseudomonas oryzihabitans</name>
    <dbReference type="NCBI Taxonomy" id="47885"/>
    <lineage>
        <taxon>Bacteria</taxon>
        <taxon>Pseudomonadati</taxon>
        <taxon>Pseudomonadota</taxon>
        <taxon>Gammaproteobacteria</taxon>
        <taxon>Pseudomonadales</taxon>
        <taxon>Pseudomonadaceae</taxon>
        <taxon>Pseudomonas</taxon>
    </lineage>
</organism>
<feature type="transmembrane region" description="Helical" evidence="10">
    <location>
        <begin position="360"/>
        <end position="382"/>
    </location>
</feature>
<evidence type="ECO:0000256" key="2">
    <source>
        <dbReference type="ARBA" id="ARBA00022475"/>
    </source>
</evidence>
<reference evidence="13 14" key="1">
    <citation type="submission" date="2017-06" db="EMBL/GenBank/DDBJ databases">
        <title>Evolution towards high GC content and high-temperature stress adaptation in endophytic Pseudomonas oryzihabitans impacted its plant-growth promoting traits.</title>
        <authorList>
            <person name="Nascimento F.X."/>
        </authorList>
    </citation>
    <scope>NUCLEOTIDE SEQUENCE [LARGE SCALE GENOMIC DNA]</scope>
    <source>
        <strain evidence="13 14">MS8</strain>
    </source>
</reference>
<feature type="domain" description="Methyl-accepting transducer" evidence="11">
    <location>
        <begin position="444"/>
        <end position="697"/>
    </location>
</feature>
<dbReference type="InterPro" id="IPR003660">
    <property type="entry name" value="HAMP_dom"/>
</dbReference>
<accession>A0A2Z5AG44</accession>
<keyword evidence="7 9" id="KW-0807">Transducer</keyword>
<feature type="domain" description="HAMP" evidence="12">
    <location>
        <begin position="386"/>
        <end position="439"/>
    </location>
</feature>
<evidence type="ECO:0000256" key="1">
    <source>
        <dbReference type="ARBA" id="ARBA00004651"/>
    </source>
</evidence>
<dbReference type="Gene3D" id="1.10.287.950">
    <property type="entry name" value="Methyl-accepting chemotaxis protein"/>
    <property type="match status" value="1"/>
</dbReference>
<evidence type="ECO:0000256" key="10">
    <source>
        <dbReference type="SAM" id="Phobius"/>
    </source>
</evidence>
<evidence type="ECO:0000256" key="4">
    <source>
        <dbReference type="ARBA" id="ARBA00022692"/>
    </source>
</evidence>
<dbReference type="PROSITE" id="PS50111">
    <property type="entry name" value="CHEMOTAXIS_TRANSDUC_2"/>
    <property type="match status" value="1"/>
</dbReference>
<feature type="transmembrane region" description="Helical" evidence="10">
    <location>
        <begin position="336"/>
        <end position="354"/>
    </location>
</feature>
<name>A0A2Z5AG44_9PSED</name>
<evidence type="ECO:0000256" key="3">
    <source>
        <dbReference type="ARBA" id="ARBA00022481"/>
    </source>
</evidence>
<evidence type="ECO:0000256" key="6">
    <source>
        <dbReference type="ARBA" id="ARBA00023136"/>
    </source>
</evidence>
<dbReference type="PANTHER" id="PTHR32089:SF119">
    <property type="entry name" value="METHYL-ACCEPTING CHEMOTAXIS PROTEIN CTPL"/>
    <property type="match status" value="1"/>
</dbReference>
<dbReference type="AlphaFoldDB" id="A0A2Z5AG44"/>
<evidence type="ECO:0000313" key="13">
    <source>
        <dbReference type="EMBL" id="AXA68806.1"/>
    </source>
</evidence>
<sequence>MSVMSDMDLSGPERRWLPWLGRNGKIARGWACLRNGGRQARLEKTFAGLAGTRRDLLLSWTQRHWQQLERIAGVLEASWPTLDLKVLDDALLHLNAASELFVVDTQGLILASTARQRQGQRHAAASLARGLQAPFLQGPYRDPVTLALGPTTSAFHDAVTLLFHQPLRQAGRPLGCLCLRLPNDALSDLIQREAGHVFPDSGDNYLFMIKAVADPGIAPGTALSRSRFEDATFTAGDNLKQGVATPFGTVRVREHTEFELKFTAPATGELHPGVRETLRRGHNLFVGYPGYSDYRHVPVIGAGVTLQLPGSPDTWGLLCEADLEEAYRGGSLTQHLLLGALLLGAGAWGLQAALSLWQPLWQTAFALGSAAFALALYAGLVVRPCTRRLQRLGDFFLDIAECGASLDQRLDRQGFRADETGELAIWINSFVDRLDTSLQTVKQVTRALSADAASLQQGAQHASQEAEQQWQAAEANTQAMQTMLQGSQEMAAHVRDSSGLSTRARSGSDHGNLLVGQVARDLETLDGTIGTSAGTISALNEQTHAVRHVTDTIRGIAEQTNLLALNAAIEAARAGDQGRGFAVVADEVRRLANHSADSTREIASILDQIRLLSEQAVAAMQRCKADAQTSRSRSDQAQKALGAIDRDVGALQEHLAHIGQTLEALDTSGNQLQLRSQATQDQARRSAELAQATLGASRNVDQQVLELQDAAQRLEPARAAG</sequence>
<keyword evidence="3" id="KW-0488">Methylation</keyword>
<evidence type="ECO:0000256" key="9">
    <source>
        <dbReference type="PROSITE-ProRule" id="PRU00284"/>
    </source>
</evidence>
<evidence type="ECO:0000259" key="12">
    <source>
        <dbReference type="PROSITE" id="PS50885"/>
    </source>
</evidence>
<dbReference type="InterPro" id="IPR004089">
    <property type="entry name" value="MCPsignal_dom"/>
</dbReference>
<dbReference type="SMART" id="SM00283">
    <property type="entry name" value="MA"/>
    <property type="match status" value="1"/>
</dbReference>
<comment type="subcellular location">
    <subcellularLocation>
        <location evidence="1">Cell membrane</location>
        <topology evidence="1">Multi-pass membrane protein</topology>
    </subcellularLocation>
</comment>
<evidence type="ECO:0000256" key="7">
    <source>
        <dbReference type="ARBA" id="ARBA00023224"/>
    </source>
</evidence>
<evidence type="ECO:0000256" key="8">
    <source>
        <dbReference type="ARBA" id="ARBA00029447"/>
    </source>
</evidence>
<evidence type="ECO:0000259" key="11">
    <source>
        <dbReference type="PROSITE" id="PS50111"/>
    </source>
</evidence>
<dbReference type="GO" id="GO:0007165">
    <property type="term" value="P:signal transduction"/>
    <property type="evidence" value="ECO:0007669"/>
    <property type="project" value="UniProtKB-KW"/>
</dbReference>
<keyword evidence="4 10" id="KW-0812">Transmembrane</keyword>
<evidence type="ECO:0000256" key="5">
    <source>
        <dbReference type="ARBA" id="ARBA00022989"/>
    </source>
</evidence>
<keyword evidence="5 10" id="KW-1133">Transmembrane helix</keyword>
<dbReference type="PROSITE" id="PS50885">
    <property type="entry name" value="HAMP"/>
    <property type="match status" value="1"/>
</dbReference>
<keyword evidence="6 10" id="KW-0472">Membrane</keyword>
<dbReference type="PANTHER" id="PTHR32089">
    <property type="entry name" value="METHYL-ACCEPTING CHEMOTAXIS PROTEIN MCPB"/>
    <property type="match status" value="1"/>
</dbReference>